<comment type="caution">
    <text evidence="2">The sequence shown here is derived from an EMBL/GenBank/DDBJ whole genome shotgun (WGS) entry which is preliminary data.</text>
</comment>
<name>V9H7D6_9NEIS</name>
<dbReference type="HOGENOM" id="CLU_041779_0_1_4"/>
<sequence>MTVSRKTKAVTQMHIHGAMIDALLGGTESMRLCGKTYLPQWANETHEAYQDRLATSTLLPVLKETIGQMVGRVFYKDLDTSQVFGSLKDFLPNIDLQNNSLNVFCAAWFADALTKGASFVLVDFPENINSFTRADEKRLNFRPYTVLIKNSDVLGFRYEMRNGRAVCTQFRYRQMITEYDGEFGEREIEQINVHEIGSVRRYRVNEKGETFIHSQSRLLQNGKPLDVIPIVDLVLEKTGFFTGKPPLLELAYLNIKHWQSQSDQDNITHYVRVPLLQYQGQESIDSVVSSAGSLINVGERGNLSYVEHSGAAIAAGVNALEKLENDMQVAGAKLLTRTKIALTDTQARDEAGREVSLLRHYANLLEDSIGRMLDFMAMWQGETDGGNVEISGSIDADYNPTASLDVLLKMNTAGILSHQTLFDEAKKRGLLSPLRQWKNEQNRLQLQGGLNMDFRQLDDEQNPNQ</sequence>
<dbReference type="eggNOG" id="ENOG502Z8D8">
    <property type="taxonomic scope" value="Bacteria"/>
</dbReference>
<evidence type="ECO:0000313" key="2">
    <source>
        <dbReference type="EMBL" id="EFG29921.1"/>
    </source>
</evidence>
<dbReference type="AlphaFoldDB" id="V9H7D6"/>
<dbReference type="RefSeq" id="WP_002643052.1">
    <property type="nucleotide sequence ID" value="NZ_CP019448.1"/>
</dbReference>
<dbReference type="KEGG" id="smur:BWP33_07565"/>
<dbReference type="OrthoDB" id="6668483at2"/>
<dbReference type="STRING" id="641147.HMPREF9021_02240"/>
<keyword evidence="3" id="KW-1185">Reference proteome</keyword>
<reference evidence="2 3" key="2">
    <citation type="submission" date="2011-10" db="EMBL/GenBank/DDBJ databases">
        <title>The Genome Sequence of Simonsiella muelleri ATCC 29453.</title>
        <authorList>
            <consortium name="The Broad Institute Genome Sequencing Platform"/>
            <consortium name="The Broad Institute Genome Sequencing Center for Infectious Disease"/>
            <person name="Earl A."/>
            <person name="Ward D."/>
            <person name="Feldgarden M."/>
            <person name="Gevers D."/>
            <person name="Izard J."/>
            <person name="Baranova O.V."/>
            <person name="Blanton J.M."/>
            <person name="Tanner A.C."/>
            <person name="Dewhirst F."/>
            <person name="Young S.K."/>
            <person name="Zeng Q."/>
            <person name="Gargeya S."/>
            <person name="Fitzgerald M."/>
            <person name="Haas B."/>
            <person name="Abouelleil A."/>
            <person name="Alvarado L."/>
            <person name="Arachchi H.M."/>
            <person name="Berlin A."/>
            <person name="Brown A."/>
            <person name="Chapman S.B."/>
            <person name="Chen Z."/>
            <person name="Dunbar C."/>
            <person name="Freedman E."/>
            <person name="Gearin G."/>
            <person name="Goldberg J."/>
            <person name="Griggs A."/>
            <person name="Gujja S."/>
            <person name="Heiman D."/>
            <person name="Howarth C."/>
            <person name="Larson L."/>
            <person name="Lui A."/>
            <person name="MacDonald P.J.P."/>
            <person name="Montmayeur A."/>
            <person name="Murphy C."/>
            <person name="Neiman D."/>
            <person name="Pearson M."/>
            <person name="Priest M."/>
            <person name="Roberts A."/>
            <person name="Saif S."/>
            <person name="Shea T."/>
            <person name="Shenoy N."/>
            <person name="Sisk P."/>
            <person name="Stolte C."/>
            <person name="Sykes S."/>
            <person name="Wortman J."/>
            <person name="Nusbaum C."/>
            <person name="Birren B."/>
        </authorList>
    </citation>
    <scope>NUCLEOTIDE SEQUENCE [LARGE SCALE GENOMIC DNA]</scope>
    <source>
        <strain evidence="2 3">ATCC 29453</strain>
    </source>
</reference>
<dbReference type="Proteomes" id="UP000017813">
    <property type="component" value="Unassembled WGS sequence"/>
</dbReference>
<protein>
    <recommendedName>
        <fullName evidence="1">DUF4055 domain-containing protein</fullName>
    </recommendedName>
</protein>
<evidence type="ECO:0000259" key="1">
    <source>
        <dbReference type="Pfam" id="PF13264"/>
    </source>
</evidence>
<dbReference type="Pfam" id="PF13264">
    <property type="entry name" value="DUF4055"/>
    <property type="match status" value="1"/>
</dbReference>
<dbReference type="InterPro" id="IPR025129">
    <property type="entry name" value="DUF4055"/>
</dbReference>
<feature type="domain" description="DUF4055" evidence="1">
    <location>
        <begin position="246"/>
        <end position="379"/>
    </location>
</feature>
<organism evidence="2 3">
    <name type="scientific">Simonsiella muelleri ATCC 29453</name>
    <dbReference type="NCBI Taxonomy" id="641147"/>
    <lineage>
        <taxon>Bacteria</taxon>
        <taxon>Pseudomonadati</taxon>
        <taxon>Pseudomonadota</taxon>
        <taxon>Betaproteobacteria</taxon>
        <taxon>Neisseriales</taxon>
        <taxon>Neisseriaceae</taxon>
        <taxon>Simonsiella</taxon>
    </lineage>
</organism>
<gene>
    <name evidence="2" type="ORF">HMPREF9021_02240</name>
</gene>
<accession>V9H7D6</accession>
<reference evidence="2 3" key="1">
    <citation type="submission" date="2010-03" db="EMBL/GenBank/DDBJ databases">
        <authorList>
            <consortium name="The Broad Institute Genome Sequencing Platform"/>
            <person name="Ward D."/>
            <person name="Earl A."/>
            <person name="Feldgarden M."/>
            <person name="Gevers D."/>
            <person name="Young S."/>
            <person name="Zeng Q."/>
            <person name="Koehrsen M."/>
            <person name="Alvarado L."/>
            <person name="Berlin A.M."/>
            <person name="Borenstein D."/>
            <person name="Chapman S.B."/>
            <person name="Chen Z."/>
            <person name="Engels R."/>
            <person name="Freedman E."/>
            <person name="Gellesch M."/>
            <person name="Goldberg J."/>
            <person name="Griggs A."/>
            <person name="Gujja S."/>
            <person name="Heilman E.R."/>
            <person name="Heiman D.I."/>
            <person name="Hepburn T.A."/>
            <person name="Howarth C."/>
            <person name="Jen D."/>
            <person name="Larson L."/>
            <person name="Mehta T."/>
            <person name="Park D."/>
            <person name="Pearson M."/>
            <person name="Richards J."/>
            <person name="Roberts A."/>
            <person name="Saif S."/>
            <person name="Shea T.D."/>
            <person name="Shenoy N."/>
            <person name="Sisk P."/>
            <person name="Stolte C."/>
            <person name="Sykes S.N."/>
            <person name="Walk T."/>
            <person name="White J."/>
            <person name="Yandava C."/>
            <person name="Izard J."/>
            <person name="Baranova O.V."/>
            <person name="Blanton J.M."/>
            <person name="Tanner A.C."/>
            <person name="Dewhirst F."/>
            <person name="Haas B."/>
            <person name="Nusbaum C."/>
            <person name="Birren B."/>
        </authorList>
    </citation>
    <scope>NUCLEOTIDE SEQUENCE [LARGE SCALE GENOMIC DNA]</scope>
    <source>
        <strain evidence="2 3">ATCC 29453</strain>
    </source>
</reference>
<proteinExistence type="predicted"/>
<evidence type="ECO:0000313" key="3">
    <source>
        <dbReference type="Proteomes" id="UP000017813"/>
    </source>
</evidence>
<dbReference type="EMBL" id="ADCY02000064">
    <property type="protein sequence ID" value="EFG29921.1"/>
    <property type="molecule type" value="Genomic_DNA"/>
</dbReference>